<feature type="compositionally biased region" description="Basic residues" evidence="1">
    <location>
        <begin position="100"/>
        <end position="111"/>
    </location>
</feature>
<comment type="caution">
    <text evidence="2">The sequence shown here is derived from an EMBL/GenBank/DDBJ whole genome shotgun (WGS) entry which is preliminary data.</text>
</comment>
<feature type="region of interest" description="Disordered" evidence="1">
    <location>
        <begin position="402"/>
        <end position="457"/>
    </location>
</feature>
<reference evidence="2 3" key="1">
    <citation type="submission" date="2016-07" db="EMBL/GenBank/DDBJ databases">
        <title>Pervasive Adenine N6-methylation of Active Genes in Fungi.</title>
        <authorList>
            <consortium name="DOE Joint Genome Institute"/>
            <person name="Mondo S.J."/>
            <person name="Dannebaum R.O."/>
            <person name="Kuo R.C."/>
            <person name="Labutti K."/>
            <person name="Haridas S."/>
            <person name="Kuo A."/>
            <person name="Salamov A."/>
            <person name="Ahrendt S.R."/>
            <person name="Lipzen A."/>
            <person name="Sullivan W."/>
            <person name="Andreopoulos W.B."/>
            <person name="Clum A."/>
            <person name="Lindquist E."/>
            <person name="Daum C."/>
            <person name="Ramamoorthy G.K."/>
            <person name="Gryganskyi A."/>
            <person name="Culley D."/>
            <person name="Magnuson J.K."/>
            <person name="James T.Y."/>
            <person name="O'Malley M.A."/>
            <person name="Stajich J.E."/>
            <person name="Spatafora J.W."/>
            <person name="Visel A."/>
            <person name="Grigoriev I.V."/>
        </authorList>
    </citation>
    <scope>NUCLEOTIDE SEQUENCE [LARGE SCALE GENOMIC DNA]</scope>
    <source>
        <strain evidence="2 3">NRRL 3301</strain>
    </source>
</reference>
<dbReference type="EMBL" id="MCGT01000033">
    <property type="protein sequence ID" value="ORX47435.1"/>
    <property type="molecule type" value="Genomic_DNA"/>
</dbReference>
<dbReference type="Proteomes" id="UP000242146">
    <property type="component" value="Unassembled WGS sequence"/>
</dbReference>
<protein>
    <submittedName>
        <fullName evidence="2">Uncharacterized protein</fullName>
    </submittedName>
</protein>
<evidence type="ECO:0000256" key="1">
    <source>
        <dbReference type="SAM" id="MobiDB-lite"/>
    </source>
</evidence>
<accession>A0A1X2G812</accession>
<gene>
    <name evidence="2" type="ORF">DM01DRAFT_1385836</name>
</gene>
<feature type="compositionally biased region" description="Low complexity" evidence="1">
    <location>
        <begin position="421"/>
        <end position="438"/>
    </location>
</feature>
<feature type="compositionally biased region" description="Basic and acidic residues" evidence="1">
    <location>
        <begin position="51"/>
        <end position="63"/>
    </location>
</feature>
<dbReference type="AlphaFoldDB" id="A0A1X2G812"/>
<sequence>MTFAVHTFKIGLRQLIEDQKQQYEHHSDVDEAPAPKRQRTGTSKTTAKRKQNFDEKREKQDARDAFHRQLEKHKTTPDCPTCLSAAEELERNNLPEAAKERRRLAKTHSRSTSKACPGHVDQQRVKTKALLGVTKTYTLKHGLANLIKPLALNPEENSAEPSADQNEDEFKSSFIDAMEKVVDYNRDMTIMACNFALFFLSGRAQQGIGVPAVCFTPVFFSSIFQLLLGKIITNKTTISDRLNQDLSTCFSAFKDICIGQAQDVDISLPLCSPLASPIASHRPITLTGSVLSSTANECAKNLKNHVVEGFDGYAITYIQADLQRRMPDLGRIHCRGYATYIYATIASDPKFPPTWPEYKSINDELVSTVKQTQENIASDFRRLLQHAFDLIDRDLQLEREQREEAGRRRRYSIRRQTNTPAIASSSSSASFVLAPSTSTSSHDSLQAAQHTDDDAMSMDTNTNVTIGTLGLTAAHIEEDDATGNPRPDRFAITTATLTRFPHHFFSAMANMLKNLEAWNSSDQEQEPSPQQRASPAWTRHFLAELPEWKKLRKQKRSRLTFMLTKMINDNVPLATSRLSPQFSPQSLDVIRQKVESAKHQIAAGTIYQARSPLVHACATSYLQAALRSS</sequence>
<proteinExistence type="predicted"/>
<keyword evidence="3" id="KW-1185">Reference proteome</keyword>
<evidence type="ECO:0000313" key="3">
    <source>
        <dbReference type="Proteomes" id="UP000242146"/>
    </source>
</evidence>
<feature type="compositionally biased region" description="Polar residues" evidence="1">
    <location>
        <begin position="439"/>
        <end position="449"/>
    </location>
</feature>
<organism evidence="2 3">
    <name type="scientific">Hesseltinella vesiculosa</name>
    <dbReference type="NCBI Taxonomy" id="101127"/>
    <lineage>
        <taxon>Eukaryota</taxon>
        <taxon>Fungi</taxon>
        <taxon>Fungi incertae sedis</taxon>
        <taxon>Mucoromycota</taxon>
        <taxon>Mucoromycotina</taxon>
        <taxon>Mucoromycetes</taxon>
        <taxon>Mucorales</taxon>
        <taxon>Cunninghamellaceae</taxon>
        <taxon>Hesseltinella</taxon>
    </lineage>
</organism>
<feature type="region of interest" description="Disordered" evidence="1">
    <location>
        <begin position="93"/>
        <end position="121"/>
    </location>
</feature>
<name>A0A1X2G812_9FUNG</name>
<feature type="region of interest" description="Disordered" evidence="1">
    <location>
        <begin position="21"/>
        <end position="63"/>
    </location>
</feature>
<evidence type="ECO:0000313" key="2">
    <source>
        <dbReference type="EMBL" id="ORX47435.1"/>
    </source>
</evidence>